<protein>
    <recommendedName>
        <fullName evidence="3">UV radiation resistance-associated gene protein</fullName>
    </recommendedName>
</protein>
<dbReference type="WBParaSite" id="SMTH1_16380.1">
    <property type="protein sequence ID" value="SMTH1_16380.1"/>
    <property type="gene ID" value="SMTH1_16380"/>
</dbReference>
<accession>A0AA85AWV9</accession>
<sequence>MVITMSSVILRLRHLRAVYGRNFSVSDEESSETVGVTFALSSVNQDNIGYYYVSDVACDLKNPEWDPVEIHNLPKQYLSSKAVLFTFFLSHRESNSVLFEIVVHFSGLVPTNSEMRENMCVSDSTDQVYFQMGRRIYAFRKHFDPGIICPHLWPKGKSLPASKLSYDLTTLQRFLANKEASKVQLERIRYMQNLAGGLQSSLHNLFSQGVATERLAIAIDSVKQRTETLKYSISLARNKLHALESRKVSLEQEFLNINGNKAAINSRLKVLKQSLKDGYNDLSKTRYALLTRILHLLNEVYGLFTNDLINPMYNIDEEINSNGIINSVTAKNDKFMDKFSNDFVHMNEHFSVPLDGIELSNDNNNNNPIHYMNYGIETFTSPTCFAYTMHLFTLITAILDQPIIYPRDFVEIYPKLKLLDISTRDISQSDRCQAICILKRNIMSLGSRFNLYLTPEKHALYNLKYLFDHFQNNLLTKIYQHDIVGFV</sequence>
<evidence type="ECO:0000313" key="1">
    <source>
        <dbReference type="Proteomes" id="UP000050791"/>
    </source>
</evidence>
<evidence type="ECO:0000313" key="2">
    <source>
        <dbReference type="WBParaSite" id="SMTH1_16380.1"/>
    </source>
</evidence>
<evidence type="ECO:0008006" key="3">
    <source>
        <dbReference type="Google" id="ProtNLM"/>
    </source>
</evidence>
<dbReference type="AlphaFoldDB" id="A0AA85AWV9"/>
<name>A0AA85AWV9_9TREM</name>
<organism evidence="1 2">
    <name type="scientific">Schistosoma mattheei</name>
    <dbReference type="NCBI Taxonomy" id="31246"/>
    <lineage>
        <taxon>Eukaryota</taxon>
        <taxon>Metazoa</taxon>
        <taxon>Spiralia</taxon>
        <taxon>Lophotrochozoa</taxon>
        <taxon>Platyhelminthes</taxon>
        <taxon>Trematoda</taxon>
        <taxon>Digenea</taxon>
        <taxon>Strigeidida</taxon>
        <taxon>Schistosomatoidea</taxon>
        <taxon>Schistosomatidae</taxon>
        <taxon>Schistosoma</taxon>
    </lineage>
</organism>
<dbReference type="Proteomes" id="UP000050791">
    <property type="component" value="Unassembled WGS sequence"/>
</dbReference>
<proteinExistence type="predicted"/>
<reference evidence="2" key="1">
    <citation type="submission" date="2023-11" db="UniProtKB">
        <authorList>
            <consortium name="WormBaseParasite"/>
        </authorList>
    </citation>
    <scope>IDENTIFICATION</scope>
</reference>